<feature type="binding site" evidence="7">
    <location>
        <begin position="194"/>
        <end position="196"/>
    </location>
    <ligand>
        <name>substrate</name>
    </ligand>
</feature>
<comment type="subunit">
    <text evidence="2 7">Homodimer.</text>
</comment>
<evidence type="ECO:0000259" key="9">
    <source>
        <dbReference type="Pfam" id="PF01243"/>
    </source>
</evidence>
<dbReference type="PANTHER" id="PTHR10851">
    <property type="entry name" value="PYRIDOXINE-5-PHOSPHATE OXIDASE"/>
    <property type="match status" value="1"/>
</dbReference>
<evidence type="ECO:0000313" key="12">
    <source>
        <dbReference type="Proteomes" id="UP000198742"/>
    </source>
</evidence>
<keyword evidence="12" id="KW-1185">Reference proteome</keyword>
<feature type="domain" description="Pyridoxamine 5'-phosphate oxidase N-terminal" evidence="9">
    <location>
        <begin position="33"/>
        <end position="158"/>
    </location>
</feature>
<dbReference type="SUPFAM" id="SSF50475">
    <property type="entry name" value="FMN-binding split barrel"/>
    <property type="match status" value="1"/>
</dbReference>
<evidence type="ECO:0000256" key="3">
    <source>
        <dbReference type="ARBA" id="ARBA00022630"/>
    </source>
</evidence>
<dbReference type="NCBIfam" id="TIGR00558">
    <property type="entry name" value="pdxH"/>
    <property type="match status" value="1"/>
</dbReference>
<dbReference type="Pfam" id="PF10590">
    <property type="entry name" value="PNP_phzG_C"/>
    <property type="match status" value="1"/>
</dbReference>
<dbReference type="EMBL" id="FNRT01000002">
    <property type="protein sequence ID" value="SEB66448.1"/>
    <property type="molecule type" value="Genomic_DNA"/>
</dbReference>
<proteinExistence type="inferred from homology"/>
<evidence type="ECO:0000256" key="7">
    <source>
        <dbReference type="HAMAP-Rule" id="MF_01629"/>
    </source>
</evidence>
<dbReference type="NCBIfam" id="NF004231">
    <property type="entry name" value="PRK05679.1"/>
    <property type="match status" value="1"/>
</dbReference>
<gene>
    <name evidence="7" type="primary">pdxH</name>
    <name evidence="11" type="ORF">SAMN04489844_0795</name>
</gene>
<dbReference type="GO" id="GO:0008615">
    <property type="term" value="P:pyridoxine biosynthetic process"/>
    <property type="evidence" value="ECO:0007669"/>
    <property type="project" value="UniProtKB-UniRule"/>
</dbReference>
<evidence type="ECO:0000256" key="4">
    <source>
        <dbReference type="ARBA" id="ARBA00022643"/>
    </source>
</evidence>
<evidence type="ECO:0000256" key="5">
    <source>
        <dbReference type="ARBA" id="ARBA00023002"/>
    </source>
</evidence>
<dbReference type="InterPro" id="IPR011576">
    <property type="entry name" value="Pyridox_Oxase_N"/>
</dbReference>
<dbReference type="FunFam" id="2.30.110.10:FF:000020">
    <property type="entry name" value="PNPO isoform 11"/>
    <property type="match status" value="1"/>
</dbReference>
<feature type="domain" description="Pyridoxine 5'-phosphate oxidase dimerisation C-terminal" evidence="10">
    <location>
        <begin position="175"/>
        <end position="215"/>
    </location>
</feature>
<feature type="binding site" evidence="7">
    <location>
        <position position="126"/>
    </location>
    <ligand>
        <name>substrate</name>
    </ligand>
</feature>
<comment type="caution">
    <text evidence="7">Lacks conserved residue(s) required for the propagation of feature annotation.</text>
</comment>
<dbReference type="AlphaFoldDB" id="A0A1H4L7M8"/>
<comment type="catalytic activity">
    <reaction evidence="7">
        <text>pyridoxamine 5'-phosphate + O2 + H2O = pyridoxal 5'-phosphate + H2O2 + NH4(+)</text>
        <dbReference type="Rhea" id="RHEA:15817"/>
        <dbReference type="ChEBI" id="CHEBI:15377"/>
        <dbReference type="ChEBI" id="CHEBI:15379"/>
        <dbReference type="ChEBI" id="CHEBI:16240"/>
        <dbReference type="ChEBI" id="CHEBI:28938"/>
        <dbReference type="ChEBI" id="CHEBI:58451"/>
        <dbReference type="ChEBI" id="CHEBI:597326"/>
        <dbReference type="EC" id="1.4.3.5"/>
    </reaction>
</comment>
<dbReference type="InterPro" id="IPR019576">
    <property type="entry name" value="Pyridoxamine_oxidase_dimer_C"/>
</dbReference>
<dbReference type="OrthoDB" id="9780392at2"/>
<sequence length="215" mass="23847">MDLSALREEYGRGGLDVPDLAADPIEMFERWLQQSIDAGVHEPNAMVLATSTPDGRPSSRMVLLKGVSPDGFVFFTNQASRKGDELAADPQCALLFPWHPLERQVRVEGSASVLDDADVETYFHSRPRGAQLGAWASAQSRPVASRAELSASYAEVEERFGADPTDAEVPVPPHWGGYRVVPEVVEFWQGRRSRMHDRLVYRRSGSGWVTERLAP</sequence>
<dbReference type="InterPro" id="IPR019740">
    <property type="entry name" value="Pyridox_Oxase_CS"/>
</dbReference>
<feature type="binding site" evidence="7 8">
    <location>
        <position position="82"/>
    </location>
    <ligand>
        <name>FMN</name>
        <dbReference type="ChEBI" id="CHEBI:58210"/>
    </ligand>
</feature>
<comment type="pathway">
    <text evidence="7">Cofactor metabolism; pyridoxal 5'-phosphate salvage; pyridoxal 5'-phosphate from pyridoxine 5'-phosphate: step 1/1.</text>
</comment>
<evidence type="ECO:0000256" key="1">
    <source>
        <dbReference type="ARBA" id="ARBA00007301"/>
    </source>
</evidence>
<dbReference type="STRING" id="402596.SAMN04489844_0795"/>
<dbReference type="GO" id="GO:0010181">
    <property type="term" value="F:FMN binding"/>
    <property type="evidence" value="ECO:0007669"/>
    <property type="project" value="UniProtKB-UniRule"/>
</dbReference>
<evidence type="ECO:0000313" key="11">
    <source>
        <dbReference type="EMBL" id="SEB66448.1"/>
    </source>
</evidence>
<comment type="cofactor">
    <cofactor evidence="7 8">
        <name>FMN</name>
        <dbReference type="ChEBI" id="CHEBI:58210"/>
    </cofactor>
    <text evidence="7 8">Binds 1 FMN per subunit.</text>
</comment>
<dbReference type="HAMAP" id="MF_01629">
    <property type="entry name" value="PdxH"/>
    <property type="match status" value="1"/>
</dbReference>
<evidence type="ECO:0000256" key="8">
    <source>
        <dbReference type="PIRSR" id="PIRSR000190-2"/>
    </source>
</evidence>
<feature type="binding site" evidence="7">
    <location>
        <position position="122"/>
    </location>
    <ligand>
        <name>substrate</name>
    </ligand>
</feature>
<dbReference type="Gene3D" id="2.30.110.10">
    <property type="entry name" value="Electron Transport, Fmn-binding Protein, Chain A"/>
    <property type="match status" value="1"/>
</dbReference>
<evidence type="ECO:0000256" key="2">
    <source>
        <dbReference type="ARBA" id="ARBA00011738"/>
    </source>
</evidence>
<dbReference type="Pfam" id="PF01243">
    <property type="entry name" value="PNPOx_N"/>
    <property type="match status" value="1"/>
</dbReference>
<keyword evidence="5 7" id="KW-0560">Oxidoreductase</keyword>
<feature type="binding site" evidence="7 8">
    <location>
        <position position="188"/>
    </location>
    <ligand>
        <name>FMN</name>
        <dbReference type="ChEBI" id="CHEBI:58210"/>
    </ligand>
</feature>
<dbReference type="UniPathway" id="UPA01068">
    <property type="reaction ID" value="UER00304"/>
</dbReference>
<feature type="binding site" evidence="7">
    <location>
        <position position="65"/>
    </location>
    <ligand>
        <name>substrate</name>
    </ligand>
</feature>
<keyword evidence="6 7" id="KW-0664">Pyridoxine biosynthesis</keyword>
<feature type="binding site" evidence="7 8">
    <location>
        <position position="104"/>
    </location>
    <ligand>
        <name>FMN</name>
        <dbReference type="ChEBI" id="CHEBI:58210"/>
    </ligand>
</feature>
<reference evidence="12" key="1">
    <citation type="submission" date="2016-10" db="EMBL/GenBank/DDBJ databases">
        <authorList>
            <person name="Varghese N."/>
            <person name="Submissions S."/>
        </authorList>
    </citation>
    <scope>NUCLEOTIDE SEQUENCE [LARGE SCALE GENOMIC DNA]</scope>
    <source>
        <strain evidence="12">DSM 22017</strain>
    </source>
</reference>
<dbReference type="EC" id="1.4.3.5" evidence="7"/>
<protein>
    <recommendedName>
        <fullName evidence="7">Pyridoxine/pyridoxamine 5'-phosphate oxidase</fullName>
        <ecNumber evidence="7">1.4.3.5</ecNumber>
    </recommendedName>
    <alternativeName>
        <fullName evidence="7">PNP/PMP oxidase</fullName>
        <shortName evidence="7">PNPOx</shortName>
    </alternativeName>
    <alternativeName>
        <fullName evidence="7">Pyridoxal 5'-phosphate synthase</fullName>
    </alternativeName>
</protein>
<comment type="pathway">
    <text evidence="7">Cofactor metabolism; pyridoxal 5'-phosphate salvage; pyridoxal 5'-phosphate from pyridoxamine 5'-phosphate: step 1/1.</text>
</comment>
<comment type="catalytic activity">
    <reaction evidence="7">
        <text>pyridoxine 5'-phosphate + O2 = pyridoxal 5'-phosphate + H2O2</text>
        <dbReference type="Rhea" id="RHEA:15149"/>
        <dbReference type="ChEBI" id="CHEBI:15379"/>
        <dbReference type="ChEBI" id="CHEBI:16240"/>
        <dbReference type="ChEBI" id="CHEBI:58589"/>
        <dbReference type="ChEBI" id="CHEBI:597326"/>
        <dbReference type="EC" id="1.4.3.5"/>
    </reaction>
</comment>
<dbReference type="PIRSF" id="PIRSF000190">
    <property type="entry name" value="Pyd_amn-ph_oxd"/>
    <property type="match status" value="1"/>
</dbReference>
<evidence type="ECO:0000256" key="6">
    <source>
        <dbReference type="ARBA" id="ARBA00023096"/>
    </source>
</evidence>
<evidence type="ECO:0000259" key="10">
    <source>
        <dbReference type="Pfam" id="PF10590"/>
    </source>
</evidence>
<dbReference type="Proteomes" id="UP000198742">
    <property type="component" value="Unassembled WGS sequence"/>
</dbReference>
<dbReference type="InterPro" id="IPR000659">
    <property type="entry name" value="Pyridox_Oxase"/>
</dbReference>
<dbReference type="InterPro" id="IPR012349">
    <property type="entry name" value="Split_barrel_FMN-bd"/>
</dbReference>
<keyword evidence="3 7" id="KW-0285">Flavoprotein</keyword>
<feature type="binding site" evidence="7 8">
    <location>
        <begin position="75"/>
        <end position="76"/>
    </location>
    <ligand>
        <name>FMN</name>
        <dbReference type="ChEBI" id="CHEBI:58210"/>
    </ligand>
</feature>
<name>A0A1H4L7M8_9ACTN</name>
<keyword evidence="4 7" id="KW-0288">FMN</keyword>
<comment type="similarity">
    <text evidence="1 7">Belongs to the pyridoxamine 5'-phosphate oxidase family.</text>
</comment>
<comment type="function">
    <text evidence="7">Catalyzes the oxidation of either pyridoxine 5'-phosphate (PNP) or pyridoxamine 5'-phosphate (PMP) into pyridoxal 5'-phosphate (PLP).</text>
</comment>
<feature type="binding site" evidence="7 8">
    <location>
        <position position="198"/>
    </location>
    <ligand>
        <name>FMN</name>
        <dbReference type="ChEBI" id="CHEBI:58210"/>
    </ligand>
</feature>
<organism evidence="11 12">
    <name type="scientific">Nocardioides exalbidus</name>
    <dbReference type="NCBI Taxonomy" id="402596"/>
    <lineage>
        <taxon>Bacteria</taxon>
        <taxon>Bacillati</taxon>
        <taxon>Actinomycetota</taxon>
        <taxon>Actinomycetes</taxon>
        <taxon>Propionibacteriales</taxon>
        <taxon>Nocardioidaceae</taxon>
        <taxon>Nocardioides</taxon>
    </lineage>
</organism>
<accession>A0A1H4L7M8</accession>
<feature type="binding site" evidence="7 8">
    <location>
        <begin position="60"/>
        <end position="65"/>
    </location>
    <ligand>
        <name>FMN</name>
        <dbReference type="ChEBI" id="CHEBI:58210"/>
    </ligand>
</feature>
<dbReference type="GO" id="GO:0004733">
    <property type="term" value="F:pyridoxamine phosphate oxidase activity"/>
    <property type="evidence" value="ECO:0007669"/>
    <property type="project" value="UniProtKB-UniRule"/>
</dbReference>
<dbReference type="RefSeq" id="WP_090967963.1">
    <property type="nucleotide sequence ID" value="NZ_FNRT01000002.1"/>
</dbReference>
<dbReference type="PROSITE" id="PS01064">
    <property type="entry name" value="PYRIDOX_OXIDASE"/>
    <property type="match status" value="1"/>
</dbReference>
<feature type="binding site" evidence="7 8">
    <location>
        <begin position="139"/>
        <end position="140"/>
    </location>
    <ligand>
        <name>FMN</name>
        <dbReference type="ChEBI" id="CHEBI:58210"/>
    </ligand>
</feature>
<dbReference type="PANTHER" id="PTHR10851:SF0">
    <property type="entry name" value="PYRIDOXINE-5'-PHOSPHATE OXIDASE"/>
    <property type="match status" value="1"/>
</dbReference>
<feature type="binding site" evidence="7 8">
    <location>
        <position position="81"/>
    </location>
    <ligand>
        <name>FMN</name>
        <dbReference type="ChEBI" id="CHEBI:58210"/>
    </ligand>
</feature>